<organism evidence="1 2">
    <name type="scientific">Sphingomonas jinjuensis</name>
    <dbReference type="NCBI Taxonomy" id="535907"/>
    <lineage>
        <taxon>Bacteria</taxon>
        <taxon>Pseudomonadati</taxon>
        <taxon>Pseudomonadota</taxon>
        <taxon>Alphaproteobacteria</taxon>
        <taxon>Sphingomonadales</taxon>
        <taxon>Sphingomonadaceae</taxon>
        <taxon>Sphingomonas</taxon>
    </lineage>
</organism>
<evidence type="ECO:0000313" key="1">
    <source>
        <dbReference type="EMBL" id="MBB4154146.1"/>
    </source>
</evidence>
<gene>
    <name evidence="1" type="ORF">GGQ80_002056</name>
</gene>
<sequence>MTATMAQKHPASASEKLRLEPTALPTELFRLGAVTIGWHPVAWAPSVGVAR</sequence>
<name>A0A840FD19_9SPHN</name>
<reference evidence="1 2" key="1">
    <citation type="submission" date="2020-08" db="EMBL/GenBank/DDBJ databases">
        <title>Genomic Encyclopedia of Type Strains, Phase IV (KMG-IV): sequencing the most valuable type-strain genomes for metagenomic binning, comparative biology and taxonomic classification.</title>
        <authorList>
            <person name="Goeker M."/>
        </authorList>
    </citation>
    <scope>NUCLEOTIDE SEQUENCE [LARGE SCALE GENOMIC DNA]</scope>
    <source>
        <strain evidence="1 2">YC6723</strain>
    </source>
</reference>
<dbReference type="AlphaFoldDB" id="A0A840FD19"/>
<accession>A0A840FD19</accession>
<evidence type="ECO:0000313" key="2">
    <source>
        <dbReference type="Proteomes" id="UP000529795"/>
    </source>
</evidence>
<protein>
    <submittedName>
        <fullName evidence="1">Uncharacterized protein</fullName>
    </submittedName>
</protein>
<dbReference type="EMBL" id="JACIEV010000005">
    <property type="protein sequence ID" value="MBB4154146.1"/>
    <property type="molecule type" value="Genomic_DNA"/>
</dbReference>
<dbReference type="Proteomes" id="UP000529795">
    <property type="component" value="Unassembled WGS sequence"/>
</dbReference>
<dbReference type="RefSeq" id="WP_183984397.1">
    <property type="nucleotide sequence ID" value="NZ_JACIEV010000005.1"/>
</dbReference>
<proteinExistence type="predicted"/>
<comment type="caution">
    <text evidence="1">The sequence shown here is derived from an EMBL/GenBank/DDBJ whole genome shotgun (WGS) entry which is preliminary data.</text>
</comment>
<keyword evidence="2" id="KW-1185">Reference proteome</keyword>